<keyword evidence="2" id="KW-1185">Reference proteome</keyword>
<dbReference type="InterPro" id="IPR024078">
    <property type="entry name" value="LmbE-like_dom_sf"/>
</dbReference>
<comment type="caution">
    <text evidence="1">The sequence shown here is derived from an EMBL/GenBank/DDBJ whole genome shotgun (WGS) entry which is preliminary data.</text>
</comment>
<dbReference type="Gene3D" id="3.40.50.10320">
    <property type="entry name" value="LmbE-like"/>
    <property type="match status" value="1"/>
</dbReference>
<dbReference type="PANTHER" id="PTHR12993">
    <property type="entry name" value="N-ACETYLGLUCOSAMINYL-PHOSPHATIDYLINOSITOL DE-N-ACETYLASE-RELATED"/>
    <property type="match status" value="1"/>
</dbReference>
<dbReference type="Proteomes" id="UP000094291">
    <property type="component" value="Unassembled WGS sequence"/>
</dbReference>
<gene>
    <name evidence="1" type="ORF">BFW38_16180</name>
</gene>
<evidence type="ECO:0000313" key="2">
    <source>
        <dbReference type="Proteomes" id="UP000094291"/>
    </source>
</evidence>
<dbReference type="AlphaFoldDB" id="A0A1E2VCT9"/>
<dbReference type="InterPro" id="IPR003737">
    <property type="entry name" value="GlcNAc_PI_deacetylase-related"/>
</dbReference>
<reference evidence="1 2" key="1">
    <citation type="submission" date="2016-08" db="EMBL/GenBank/DDBJ databases">
        <authorList>
            <person name="Seilhamer J.J."/>
        </authorList>
    </citation>
    <scope>NUCLEOTIDE SEQUENCE [LARGE SCALE GENOMIC DNA]</scope>
    <source>
        <strain evidence="1 2">PH27A</strain>
    </source>
</reference>
<evidence type="ECO:0000313" key="1">
    <source>
        <dbReference type="EMBL" id="ODC04838.1"/>
    </source>
</evidence>
<dbReference type="Pfam" id="PF02585">
    <property type="entry name" value="PIG-L"/>
    <property type="match status" value="1"/>
</dbReference>
<dbReference type="GO" id="GO:0016811">
    <property type="term" value="F:hydrolase activity, acting on carbon-nitrogen (but not peptide) bonds, in linear amides"/>
    <property type="evidence" value="ECO:0007669"/>
    <property type="project" value="TreeGrafter"/>
</dbReference>
<dbReference type="RefSeq" id="WP_068999822.1">
    <property type="nucleotide sequence ID" value="NZ_MDTQ01000001.1"/>
</dbReference>
<proteinExistence type="predicted"/>
<dbReference type="EMBL" id="MDTQ01000001">
    <property type="protein sequence ID" value="ODC04838.1"/>
    <property type="molecule type" value="Genomic_DNA"/>
</dbReference>
<dbReference type="SUPFAM" id="SSF102588">
    <property type="entry name" value="LmbE-like"/>
    <property type="match status" value="1"/>
</dbReference>
<protein>
    <recommendedName>
        <fullName evidence="3">GlcNAc-PI de-N-acetylase</fullName>
    </recommendedName>
</protein>
<accession>A0A1E2VCT9</accession>
<sequence length="292" mass="32719">MIESFFTPYESLPFHAQKVVVLAPHPDDEVLGCGGTLAQLSQQDDIQITVVILSQGEQQGPHPEARLEESRRAQAILGYSQLCAEALPDGAMATNTPLLEETITQYLAEYQPDLVFCPSIWEMHRDHRAVAEATLKVLSALSQASTAEAHLTQVAMYEVGRPLSCNRLVDITATLELKQSAIAQFQSQLAVQAYDRQVLGLNQFRSYTLPLNVMAAEAFHTVALPDIEAFLSQYHPDQVSEALYQANRRCHQLAQQSQATTAQLEALLHSRSWRWTSPLRTFLYKCRKVRKK</sequence>
<dbReference type="PANTHER" id="PTHR12993:SF11">
    <property type="entry name" value="N-ACETYLGLUCOSAMINYL-PHOSPHATIDYLINOSITOL DE-N-ACETYLASE"/>
    <property type="match status" value="1"/>
</dbReference>
<organism evidence="1 2">
    <name type="scientific">Terasakiispira papahanaumokuakeensis</name>
    <dbReference type="NCBI Taxonomy" id="197479"/>
    <lineage>
        <taxon>Bacteria</taxon>
        <taxon>Pseudomonadati</taxon>
        <taxon>Pseudomonadota</taxon>
        <taxon>Gammaproteobacteria</taxon>
        <taxon>Oceanospirillales</taxon>
        <taxon>Terasakiispira</taxon>
    </lineage>
</organism>
<name>A0A1E2VCT9_9GAMM</name>
<dbReference type="STRING" id="197479.BFW38_16180"/>
<evidence type="ECO:0008006" key="3">
    <source>
        <dbReference type="Google" id="ProtNLM"/>
    </source>
</evidence>